<protein>
    <submittedName>
        <fullName evidence="10">Response regulator transcription factor</fullName>
    </submittedName>
</protein>
<keyword evidence="5" id="KW-0804">Transcription</keyword>
<dbReference type="InterPro" id="IPR039420">
    <property type="entry name" value="WalR-like"/>
</dbReference>
<dbReference type="InterPro" id="IPR016032">
    <property type="entry name" value="Sig_transdc_resp-reg_C-effctor"/>
</dbReference>
<dbReference type="CDD" id="cd00383">
    <property type="entry name" value="trans_reg_C"/>
    <property type="match status" value="1"/>
</dbReference>
<dbReference type="Pfam" id="PF00486">
    <property type="entry name" value="Trans_reg_C"/>
    <property type="match status" value="1"/>
</dbReference>
<accession>A0A4R4DCH9</accession>
<evidence type="ECO:0000256" key="4">
    <source>
        <dbReference type="ARBA" id="ARBA00023125"/>
    </source>
</evidence>
<proteinExistence type="predicted"/>
<keyword evidence="3" id="KW-0805">Transcription regulation</keyword>
<sequence>MADQFDEAASVLQHSGPYDAAVFELAGPDNLDAVRAALRAIRARGLSLPVIIVADLAAEEEVSLLGAGADDVLGRHARPDAIRHRLRAILRRSLGHLSAELPCGNTVVDQGRQQILIAGRPLRIGRREFQILEMLMLRPGIPISKDRFMAALYGSEDGPNERILDVFVCKLRRKLTLAGATATIRTIWGIGYALEEAMSAQQVDAEPLVAVS</sequence>
<dbReference type="InterPro" id="IPR001867">
    <property type="entry name" value="OmpR/PhoB-type_DNA-bd"/>
</dbReference>
<gene>
    <name evidence="10" type="ORF">EXY23_17465</name>
</gene>
<dbReference type="Gene3D" id="1.10.10.10">
    <property type="entry name" value="Winged helix-like DNA-binding domain superfamily/Winged helix DNA-binding domain"/>
    <property type="match status" value="1"/>
</dbReference>
<dbReference type="PROSITE" id="PS51755">
    <property type="entry name" value="OMPR_PHOB"/>
    <property type="match status" value="1"/>
</dbReference>
<evidence type="ECO:0000313" key="11">
    <source>
        <dbReference type="Proteomes" id="UP000295023"/>
    </source>
</evidence>
<dbReference type="SUPFAM" id="SSF46894">
    <property type="entry name" value="C-terminal effector domain of the bipartite response regulators"/>
    <property type="match status" value="1"/>
</dbReference>
<dbReference type="Gene3D" id="3.40.50.2300">
    <property type="match status" value="1"/>
</dbReference>
<comment type="caution">
    <text evidence="10">The sequence shown here is derived from an EMBL/GenBank/DDBJ whole genome shotgun (WGS) entry which is preliminary data.</text>
</comment>
<evidence type="ECO:0000256" key="5">
    <source>
        <dbReference type="ARBA" id="ARBA00023163"/>
    </source>
</evidence>
<evidence type="ECO:0000256" key="2">
    <source>
        <dbReference type="ARBA" id="ARBA00023012"/>
    </source>
</evidence>
<evidence type="ECO:0000256" key="6">
    <source>
        <dbReference type="PROSITE-ProRule" id="PRU00169"/>
    </source>
</evidence>
<keyword evidence="1" id="KW-0597">Phosphoprotein</keyword>
<evidence type="ECO:0000256" key="7">
    <source>
        <dbReference type="PROSITE-ProRule" id="PRU01091"/>
    </source>
</evidence>
<dbReference type="GO" id="GO:0006355">
    <property type="term" value="P:regulation of DNA-templated transcription"/>
    <property type="evidence" value="ECO:0007669"/>
    <property type="project" value="InterPro"/>
</dbReference>
<feature type="domain" description="Response regulatory" evidence="8">
    <location>
        <begin position="1"/>
        <end position="90"/>
    </location>
</feature>
<dbReference type="GO" id="GO:0005829">
    <property type="term" value="C:cytosol"/>
    <property type="evidence" value="ECO:0007669"/>
    <property type="project" value="TreeGrafter"/>
</dbReference>
<evidence type="ECO:0000256" key="3">
    <source>
        <dbReference type="ARBA" id="ARBA00023015"/>
    </source>
</evidence>
<dbReference type="AlphaFoldDB" id="A0A4R4DCH9"/>
<organism evidence="10 11">
    <name type="scientific">Roseicella aquatilis</name>
    <dbReference type="NCBI Taxonomy" id="2527868"/>
    <lineage>
        <taxon>Bacteria</taxon>
        <taxon>Pseudomonadati</taxon>
        <taxon>Pseudomonadota</taxon>
        <taxon>Alphaproteobacteria</taxon>
        <taxon>Acetobacterales</taxon>
        <taxon>Roseomonadaceae</taxon>
        <taxon>Roseicella</taxon>
    </lineage>
</organism>
<evidence type="ECO:0000259" key="9">
    <source>
        <dbReference type="PROSITE" id="PS51755"/>
    </source>
</evidence>
<dbReference type="GO" id="GO:0000976">
    <property type="term" value="F:transcription cis-regulatory region binding"/>
    <property type="evidence" value="ECO:0007669"/>
    <property type="project" value="TreeGrafter"/>
</dbReference>
<dbReference type="OrthoDB" id="7251721at2"/>
<reference evidence="10 11" key="1">
    <citation type="submission" date="2019-03" db="EMBL/GenBank/DDBJ databases">
        <title>Paracraurococcus aquatilis NE82 genome sequence.</title>
        <authorList>
            <person name="Zhao Y."/>
            <person name="Du Z."/>
        </authorList>
    </citation>
    <scope>NUCLEOTIDE SEQUENCE [LARGE SCALE GENOMIC DNA]</scope>
    <source>
        <strain evidence="10 11">NE82</strain>
    </source>
</reference>
<dbReference type="SMART" id="SM00862">
    <property type="entry name" value="Trans_reg_C"/>
    <property type="match status" value="1"/>
</dbReference>
<evidence type="ECO:0000259" key="8">
    <source>
        <dbReference type="PROSITE" id="PS50110"/>
    </source>
</evidence>
<dbReference type="InterPro" id="IPR001789">
    <property type="entry name" value="Sig_transdc_resp-reg_receiver"/>
</dbReference>
<evidence type="ECO:0000313" key="10">
    <source>
        <dbReference type="EMBL" id="TCZ57969.1"/>
    </source>
</evidence>
<dbReference type="SUPFAM" id="SSF52172">
    <property type="entry name" value="CheY-like"/>
    <property type="match status" value="1"/>
</dbReference>
<dbReference type="InterPro" id="IPR036388">
    <property type="entry name" value="WH-like_DNA-bd_sf"/>
</dbReference>
<dbReference type="RefSeq" id="WP_132292235.1">
    <property type="nucleotide sequence ID" value="NZ_SKBM01000017.1"/>
</dbReference>
<dbReference type="GO" id="GO:0032993">
    <property type="term" value="C:protein-DNA complex"/>
    <property type="evidence" value="ECO:0007669"/>
    <property type="project" value="TreeGrafter"/>
</dbReference>
<keyword evidence="4 7" id="KW-0238">DNA-binding</keyword>
<dbReference type="InterPro" id="IPR011006">
    <property type="entry name" value="CheY-like_superfamily"/>
</dbReference>
<evidence type="ECO:0000256" key="1">
    <source>
        <dbReference type="ARBA" id="ARBA00022553"/>
    </source>
</evidence>
<comment type="caution">
    <text evidence="6">Lacks conserved residue(s) required for the propagation of feature annotation.</text>
</comment>
<dbReference type="PROSITE" id="PS50110">
    <property type="entry name" value="RESPONSE_REGULATORY"/>
    <property type="match status" value="1"/>
</dbReference>
<name>A0A4R4DCH9_9PROT</name>
<dbReference type="GO" id="GO:0000156">
    <property type="term" value="F:phosphorelay response regulator activity"/>
    <property type="evidence" value="ECO:0007669"/>
    <property type="project" value="TreeGrafter"/>
</dbReference>
<dbReference type="Proteomes" id="UP000295023">
    <property type="component" value="Unassembled WGS sequence"/>
</dbReference>
<feature type="domain" description="OmpR/PhoB-type" evidence="9">
    <location>
        <begin position="98"/>
        <end position="196"/>
    </location>
</feature>
<dbReference type="PANTHER" id="PTHR48111">
    <property type="entry name" value="REGULATOR OF RPOS"/>
    <property type="match status" value="1"/>
</dbReference>
<dbReference type="PANTHER" id="PTHR48111:SF1">
    <property type="entry name" value="TWO-COMPONENT RESPONSE REGULATOR ORR33"/>
    <property type="match status" value="1"/>
</dbReference>
<dbReference type="EMBL" id="SKBM01000017">
    <property type="protein sequence ID" value="TCZ57969.1"/>
    <property type="molecule type" value="Genomic_DNA"/>
</dbReference>
<keyword evidence="11" id="KW-1185">Reference proteome</keyword>
<feature type="DNA-binding region" description="OmpR/PhoB-type" evidence="7">
    <location>
        <begin position="98"/>
        <end position="196"/>
    </location>
</feature>
<keyword evidence="2" id="KW-0902">Two-component regulatory system</keyword>